<protein>
    <submittedName>
        <fullName evidence="1">12594_t:CDS:1</fullName>
    </submittedName>
</protein>
<dbReference type="EMBL" id="CAJVPW010038144">
    <property type="protein sequence ID" value="CAG8741537.1"/>
    <property type="molecule type" value="Genomic_DNA"/>
</dbReference>
<evidence type="ECO:0000313" key="2">
    <source>
        <dbReference type="Proteomes" id="UP000789366"/>
    </source>
</evidence>
<sequence>AITFQNNPKRKKMGSILTLPLTIGGIMFAPAAVVSFVRAIGFGSGGILAGSFAARMMSFLGGGATSTGSIVAIFQSIGAAGLSLGSVIAWIAAGL</sequence>
<proteinExistence type="predicted"/>
<feature type="non-terminal residue" evidence="1">
    <location>
        <position position="95"/>
    </location>
</feature>
<keyword evidence="2" id="KW-1185">Reference proteome</keyword>
<accession>A0ACA9Q8X1</accession>
<reference evidence="1" key="1">
    <citation type="submission" date="2021-06" db="EMBL/GenBank/DDBJ databases">
        <authorList>
            <person name="Kallberg Y."/>
            <person name="Tangrot J."/>
            <person name="Rosling A."/>
        </authorList>
    </citation>
    <scope>NUCLEOTIDE SEQUENCE</scope>
    <source>
        <strain evidence="1">28 12/20/2015</strain>
    </source>
</reference>
<name>A0ACA9Q8X1_9GLOM</name>
<comment type="caution">
    <text evidence="1">The sequence shown here is derived from an EMBL/GenBank/DDBJ whole genome shotgun (WGS) entry which is preliminary data.</text>
</comment>
<organism evidence="1 2">
    <name type="scientific">Cetraspora pellucida</name>
    <dbReference type="NCBI Taxonomy" id="1433469"/>
    <lineage>
        <taxon>Eukaryota</taxon>
        <taxon>Fungi</taxon>
        <taxon>Fungi incertae sedis</taxon>
        <taxon>Mucoromycota</taxon>
        <taxon>Glomeromycotina</taxon>
        <taxon>Glomeromycetes</taxon>
        <taxon>Diversisporales</taxon>
        <taxon>Gigasporaceae</taxon>
        <taxon>Cetraspora</taxon>
    </lineage>
</organism>
<dbReference type="Proteomes" id="UP000789366">
    <property type="component" value="Unassembled WGS sequence"/>
</dbReference>
<feature type="non-terminal residue" evidence="1">
    <location>
        <position position="1"/>
    </location>
</feature>
<evidence type="ECO:0000313" key="1">
    <source>
        <dbReference type="EMBL" id="CAG8741537.1"/>
    </source>
</evidence>
<gene>
    <name evidence="1" type="ORF">SPELUC_LOCUS13845</name>
</gene>